<dbReference type="RefSeq" id="WP_104794123.1">
    <property type="nucleotide sequence ID" value="NZ_PTPZ01000007.1"/>
</dbReference>
<gene>
    <name evidence="2" type="ORF">C3729_10595</name>
</gene>
<dbReference type="AlphaFoldDB" id="A0A2S7I2T5"/>
<feature type="transmembrane region" description="Helical" evidence="1">
    <location>
        <begin position="12"/>
        <end position="42"/>
    </location>
</feature>
<evidence type="ECO:0000313" key="2">
    <source>
        <dbReference type="EMBL" id="PPZ90863.1"/>
    </source>
</evidence>
<keyword evidence="1" id="KW-0812">Transmembrane</keyword>
<reference evidence="2 3" key="1">
    <citation type="submission" date="2018-02" db="EMBL/GenBank/DDBJ databases">
        <title>Draft genome sequence of bacterial isolates from marine environment.</title>
        <authorList>
            <person name="Singh S.K."/>
            <person name="Hill R."/>
            <person name="Major S."/>
            <person name="Cai H."/>
            <person name="Li Y."/>
        </authorList>
    </citation>
    <scope>NUCLEOTIDE SEQUENCE [LARGE SCALE GENOMIC DNA]</scope>
    <source>
        <strain evidence="2 3">IMET F</strain>
    </source>
</reference>
<organism evidence="2 3">
    <name type="scientific">Cloacibacterium normanense</name>
    <dbReference type="NCBI Taxonomy" id="237258"/>
    <lineage>
        <taxon>Bacteria</taxon>
        <taxon>Pseudomonadati</taxon>
        <taxon>Bacteroidota</taxon>
        <taxon>Flavobacteriia</taxon>
        <taxon>Flavobacteriales</taxon>
        <taxon>Weeksellaceae</taxon>
    </lineage>
</organism>
<keyword evidence="1" id="KW-1133">Transmembrane helix</keyword>
<dbReference type="EMBL" id="PTPZ01000007">
    <property type="protein sequence ID" value="PPZ90863.1"/>
    <property type="molecule type" value="Genomic_DNA"/>
</dbReference>
<sequence length="192" mass="23059">MKLIGQNSISKYLSHFFFIGFLGFLFYLLYFLFGFFICYLNYKEGFEIFSNTFFVEKKIFTSGIFDFFTINFPFTKTPLIEAVYNIRSFLGITIGLIYFIIFFYSSYRIMKFLVNDKIFTINIIKWTKIFTINNLIFLILFVVLWYFTWKIITLVELILYIFTISFFIIVSLFVIEFLKKGNLIQSENDLTI</sequence>
<accession>A0A2S7I2T5</accession>
<evidence type="ECO:0008006" key="4">
    <source>
        <dbReference type="Google" id="ProtNLM"/>
    </source>
</evidence>
<feature type="transmembrane region" description="Helical" evidence="1">
    <location>
        <begin position="159"/>
        <end position="178"/>
    </location>
</feature>
<feature type="transmembrane region" description="Helical" evidence="1">
    <location>
        <begin position="126"/>
        <end position="147"/>
    </location>
</feature>
<dbReference type="Proteomes" id="UP000238565">
    <property type="component" value="Unassembled WGS sequence"/>
</dbReference>
<proteinExistence type="predicted"/>
<protein>
    <recommendedName>
        <fullName evidence="4">DUF2975 domain-containing protein</fullName>
    </recommendedName>
</protein>
<comment type="caution">
    <text evidence="2">The sequence shown here is derived from an EMBL/GenBank/DDBJ whole genome shotgun (WGS) entry which is preliminary data.</text>
</comment>
<feature type="transmembrane region" description="Helical" evidence="1">
    <location>
        <begin position="86"/>
        <end position="105"/>
    </location>
</feature>
<evidence type="ECO:0000256" key="1">
    <source>
        <dbReference type="SAM" id="Phobius"/>
    </source>
</evidence>
<keyword evidence="1" id="KW-0472">Membrane</keyword>
<name>A0A2S7I2T5_9FLAO</name>
<evidence type="ECO:0000313" key="3">
    <source>
        <dbReference type="Proteomes" id="UP000238565"/>
    </source>
</evidence>